<evidence type="ECO:0000313" key="2">
    <source>
        <dbReference type="EMBL" id="SDR80519.1"/>
    </source>
</evidence>
<dbReference type="Proteomes" id="UP000198858">
    <property type="component" value="Chromosome I"/>
</dbReference>
<dbReference type="RefSeq" id="WP_089661613.1">
    <property type="nucleotide sequence ID" value="NZ_LT629745.1"/>
</dbReference>
<feature type="transmembrane region" description="Helical" evidence="1">
    <location>
        <begin position="29"/>
        <end position="49"/>
    </location>
</feature>
<feature type="transmembrane region" description="Helical" evidence="1">
    <location>
        <begin position="7"/>
        <end position="23"/>
    </location>
</feature>
<dbReference type="STRING" id="1250231.SAMN04488552_1108"/>
<organism evidence="2 3">
    <name type="scientific">Christiangramia echinicola</name>
    <dbReference type="NCBI Taxonomy" id="279359"/>
    <lineage>
        <taxon>Bacteria</taxon>
        <taxon>Pseudomonadati</taxon>
        <taxon>Bacteroidota</taxon>
        <taxon>Flavobacteriia</taxon>
        <taxon>Flavobacteriales</taxon>
        <taxon>Flavobacteriaceae</taxon>
        <taxon>Christiangramia</taxon>
    </lineage>
</organism>
<gene>
    <name evidence="2" type="ORF">SAMN04488552_1108</name>
</gene>
<name>A0A1H1M3B3_9FLAO</name>
<keyword evidence="1" id="KW-0812">Transmembrane</keyword>
<keyword evidence="1" id="KW-1133">Transmembrane helix</keyword>
<reference evidence="2 3" key="1">
    <citation type="submission" date="2016-10" db="EMBL/GenBank/DDBJ databases">
        <authorList>
            <person name="Varghese N."/>
            <person name="Submissions S."/>
        </authorList>
    </citation>
    <scope>NUCLEOTIDE SEQUENCE [LARGE SCALE GENOMIC DNA]</scope>
    <source>
        <strain evidence="2 3">Mar_2010_102</strain>
    </source>
</reference>
<keyword evidence="3" id="KW-1185">Reference proteome</keyword>
<dbReference type="EMBL" id="LT629745">
    <property type="protein sequence ID" value="SDR80519.1"/>
    <property type="molecule type" value="Genomic_DNA"/>
</dbReference>
<proteinExistence type="predicted"/>
<dbReference type="AlphaFoldDB" id="A0A1H1M3B3"/>
<evidence type="ECO:0000256" key="1">
    <source>
        <dbReference type="SAM" id="Phobius"/>
    </source>
</evidence>
<keyword evidence="1" id="KW-0472">Membrane</keyword>
<accession>A0A1H1M3B3</accession>
<sequence length="62" mass="6818">MNKVRILGLGMVITGILIGYFFNRTEVHLLSGMLIGLGAGWTITGRFLSSHKARKSLIRSKS</sequence>
<evidence type="ECO:0000313" key="3">
    <source>
        <dbReference type="Proteomes" id="UP000198858"/>
    </source>
</evidence>
<protein>
    <submittedName>
        <fullName evidence="2">Uncharacterized protein</fullName>
    </submittedName>
</protein>